<comment type="caution">
    <text evidence="1">The sequence shown here is derived from an EMBL/GenBank/DDBJ whole genome shotgun (WGS) entry which is preliminary data.</text>
</comment>
<evidence type="ECO:0000313" key="2">
    <source>
        <dbReference type="Proteomes" id="UP000612456"/>
    </source>
</evidence>
<organism evidence="1 2">
    <name type="scientific">Paenibacillus nasutitermitis</name>
    <dbReference type="NCBI Taxonomy" id="1652958"/>
    <lineage>
        <taxon>Bacteria</taxon>
        <taxon>Bacillati</taxon>
        <taxon>Bacillota</taxon>
        <taxon>Bacilli</taxon>
        <taxon>Bacillales</taxon>
        <taxon>Paenibacillaceae</taxon>
        <taxon>Paenibacillus</taxon>
    </lineage>
</organism>
<reference evidence="1" key="1">
    <citation type="journal article" date="2014" name="Int. J. Syst. Evol. Microbiol.">
        <title>Complete genome sequence of Corynebacterium casei LMG S-19264T (=DSM 44701T), isolated from a smear-ripened cheese.</title>
        <authorList>
            <consortium name="US DOE Joint Genome Institute (JGI-PGF)"/>
            <person name="Walter F."/>
            <person name="Albersmeier A."/>
            <person name="Kalinowski J."/>
            <person name="Ruckert C."/>
        </authorList>
    </citation>
    <scope>NUCLEOTIDE SEQUENCE</scope>
    <source>
        <strain evidence="1">CGMCC 1.15178</strain>
    </source>
</reference>
<accession>A0A916ZDR2</accession>
<dbReference type="EMBL" id="BMHP01000004">
    <property type="protein sequence ID" value="GGD88285.1"/>
    <property type="molecule type" value="Genomic_DNA"/>
</dbReference>
<keyword evidence="2" id="KW-1185">Reference proteome</keyword>
<proteinExistence type="predicted"/>
<gene>
    <name evidence="1" type="ORF">GCM10010911_53520</name>
</gene>
<dbReference type="RefSeq" id="WP_188996837.1">
    <property type="nucleotide sequence ID" value="NZ_BMHP01000004.1"/>
</dbReference>
<reference evidence="1" key="2">
    <citation type="submission" date="2020-09" db="EMBL/GenBank/DDBJ databases">
        <authorList>
            <person name="Sun Q."/>
            <person name="Zhou Y."/>
        </authorList>
    </citation>
    <scope>NUCLEOTIDE SEQUENCE</scope>
    <source>
        <strain evidence="1">CGMCC 1.15178</strain>
    </source>
</reference>
<sequence length="95" mass="11102">MSVANALLNQIKSFLDGSTDPWEFSFDFPSELVETHEELEKENSRLCNLLNDDMPEICSYFEPEENARSQMPEYLDEDQFKAKVTEVYMEALRLV</sequence>
<name>A0A916ZDR2_9BACL</name>
<dbReference type="AlphaFoldDB" id="A0A916ZDR2"/>
<protein>
    <submittedName>
        <fullName evidence="1">Uncharacterized protein</fullName>
    </submittedName>
</protein>
<evidence type="ECO:0000313" key="1">
    <source>
        <dbReference type="EMBL" id="GGD88285.1"/>
    </source>
</evidence>
<dbReference type="Proteomes" id="UP000612456">
    <property type="component" value="Unassembled WGS sequence"/>
</dbReference>